<gene>
    <name evidence="1" type="ORF">WISP_14144</name>
</gene>
<organism evidence="1 2">
    <name type="scientific">Willisornis vidua</name>
    <name type="common">Xingu scale-backed antbird</name>
    <dbReference type="NCBI Taxonomy" id="1566151"/>
    <lineage>
        <taxon>Eukaryota</taxon>
        <taxon>Metazoa</taxon>
        <taxon>Chordata</taxon>
        <taxon>Craniata</taxon>
        <taxon>Vertebrata</taxon>
        <taxon>Euteleostomi</taxon>
        <taxon>Archelosauria</taxon>
        <taxon>Archosauria</taxon>
        <taxon>Dinosauria</taxon>
        <taxon>Saurischia</taxon>
        <taxon>Theropoda</taxon>
        <taxon>Coelurosauria</taxon>
        <taxon>Aves</taxon>
        <taxon>Neognathae</taxon>
        <taxon>Neoaves</taxon>
        <taxon>Telluraves</taxon>
        <taxon>Australaves</taxon>
        <taxon>Passeriformes</taxon>
        <taxon>Thamnophilidae</taxon>
        <taxon>Willisornis</taxon>
    </lineage>
</organism>
<dbReference type="EMBL" id="WHWB01032179">
    <property type="protein sequence ID" value="KAJ7426627.1"/>
    <property type="molecule type" value="Genomic_DNA"/>
</dbReference>
<protein>
    <submittedName>
        <fullName evidence="1">Uncharacterized protein</fullName>
    </submittedName>
</protein>
<comment type="caution">
    <text evidence="1">The sequence shown here is derived from an EMBL/GenBank/DDBJ whole genome shotgun (WGS) entry which is preliminary data.</text>
</comment>
<evidence type="ECO:0000313" key="2">
    <source>
        <dbReference type="Proteomes" id="UP001145742"/>
    </source>
</evidence>
<reference evidence="1" key="1">
    <citation type="submission" date="2019-10" db="EMBL/GenBank/DDBJ databases">
        <authorList>
            <person name="Soares A.E.R."/>
            <person name="Aleixo A."/>
            <person name="Schneider P."/>
            <person name="Miyaki C.Y."/>
            <person name="Schneider M.P."/>
            <person name="Mello C."/>
            <person name="Vasconcelos A.T.R."/>
        </authorList>
    </citation>
    <scope>NUCLEOTIDE SEQUENCE</scope>
    <source>
        <tissue evidence="1">Muscle</tissue>
    </source>
</reference>
<evidence type="ECO:0000313" key="1">
    <source>
        <dbReference type="EMBL" id="KAJ7426627.1"/>
    </source>
</evidence>
<keyword evidence="2" id="KW-1185">Reference proteome</keyword>
<dbReference type="Proteomes" id="UP001145742">
    <property type="component" value="Unassembled WGS sequence"/>
</dbReference>
<proteinExistence type="predicted"/>
<accession>A0ABQ9DRQ0</accession>
<sequence length="187" mass="21409">MDDGIECTLGKVANNMKCSGAVSMLEGTDAIQRDLNRLETWACAKLMKFKAKSPVPGKDVEVLEQVQRRATRLVKGLEHESYEERLRELELFSLEKRRLRGDLITLYNHLKGCCSQVGASLFSQAINSRTRRNGLKLCQGRFRLDIRKKVFTERVVRHWNGLPREVVESPSLEVFKMRLDVALSTMI</sequence>
<name>A0ABQ9DRQ0_9PASS</name>